<proteinExistence type="predicted"/>
<dbReference type="Gramene" id="KGN48573">
    <property type="protein sequence ID" value="KGN48573"/>
    <property type="gene ID" value="Csa_6G493320"/>
</dbReference>
<accession>A0A0A0KGF4</accession>
<dbReference type="EMBL" id="CM002927">
    <property type="protein sequence ID" value="KGN48573.1"/>
    <property type="molecule type" value="Genomic_DNA"/>
</dbReference>
<evidence type="ECO:0000313" key="1">
    <source>
        <dbReference type="EMBL" id="KGN48573.1"/>
    </source>
</evidence>
<reference evidence="1 2" key="4">
    <citation type="journal article" date="2011" name="BMC Genomics">
        <title>RNA-Seq improves annotation of protein-coding genes in the cucumber genome.</title>
        <authorList>
            <person name="Li Z."/>
            <person name="Zhang Z."/>
            <person name="Yan P."/>
            <person name="Huang S."/>
            <person name="Fei Z."/>
            <person name="Lin K."/>
        </authorList>
    </citation>
    <scope>NUCLEOTIDE SEQUENCE [LARGE SCALE GENOMIC DNA]</scope>
    <source>
        <strain evidence="2">cv. 9930</strain>
    </source>
</reference>
<dbReference type="Proteomes" id="UP000029981">
    <property type="component" value="Chromosome 6"/>
</dbReference>
<sequence length="75" mass="8651">MGDMVTCEGELLSVLTGCRPNKAKAYRIQSNNCSLSHLTHEPSFWQSSAKRIIKFEIYRSNRDLFLRLVGSRYPE</sequence>
<dbReference type="AlphaFoldDB" id="A0A0A0KGF4"/>
<gene>
    <name evidence="1" type="ORF">Csa_6G493320</name>
</gene>
<evidence type="ECO:0000313" key="2">
    <source>
        <dbReference type="Proteomes" id="UP000029981"/>
    </source>
</evidence>
<keyword evidence="2" id="KW-1185">Reference proteome</keyword>
<organism evidence="1 2">
    <name type="scientific">Cucumis sativus</name>
    <name type="common">Cucumber</name>
    <dbReference type="NCBI Taxonomy" id="3659"/>
    <lineage>
        <taxon>Eukaryota</taxon>
        <taxon>Viridiplantae</taxon>
        <taxon>Streptophyta</taxon>
        <taxon>Embryophyta</taxon>
        <taxon>Tracheophyta</taxon>
        <taxon>Spermatophyta</taxon>
        <taxon>Magnoliopsida</taxon>
        <taxon>eudicotyledons</taxon>
        <taxon>Gunneridae</taxon>
        <taxon>Pentapetalae</taxon>
        <taxon>rosids</taxon>
        <taxon>fabids</taxon>
        <taxon>Cucurbitales</taxon>
        <taxon>Cucurbitaceae</taxon>
        <taxon>Benincaseae</taxon>
        <taxon>Cucumis</taxon>
    </lineage>
</organism>
<name>A0A0A0KGF4_CUCSA</name>
<reference evidence="1 2" key="1">
    <citation type="journal article" date="2009" name="Nat. Genet.">
        <title>The genome of the cucumber, Cucumis sativus L.</title>
        <authorList>
            <person name="Huang S."/>
            <person name="Li R."/>
            <person name="Zhang Z."/>
            <person name="Li L."/>
            <person name="Gu X."/>
            <person name="Fan W."/>
            <person name="Lucas W.J."/>
            <person name="Wang X."/>
            <person name="Xie B."/>
            <person name="Ni P."/>
            <person name="Ren Y."/>
            <person name="Zhu H."/>
            <person name="Li J."/>
            <person name="Lin K."/>
            <person name="Jin W."/>
            <person name="Fei Z."/>
            <person name="Li G."/>
            <person name="Staub J."/>
            <person name="Kilian A."/>
            <person name="van der Vossen E.A."/>
            <person name="Wu Y."/>
            <person name="Guo J."/>
            <person name="He J."/>
            <person name="Jia Z."/>
            <person name="Ren Y."/>
            <person name="Tian G."/>
            <person name="Lu Y."/>
            <person name="Ruan J."/>
            <person name="Qian W."/>
            <person name="Wang M."/>
            <person name="Huang Q."/>
            <person name="Li B."/>
            <person name="Xuan Z."/>
            <person name="Cao J."/>
            <person name="Asan"/>
            <person name="Wu Z."/>
            <person name="Zhang J."/>
            <person name="Cai Q."/>
            <person name="Bai Y."/>
            <person name="Zhao B."/>
            <person name="Han Y."/>
            <person name="Li Y."/>
            <person name="Li X."/>
            <person name="Wang S."/>
            <person name="Shi Q."/>
            <person name="Liu S."/>
            <person name="Cho W.K."/>
            <person name="Kim J.Y."/>
            <person name="Xu Y."/>
            <person name="Heller-Uszynska K."/>
            <person name="Miao H."/>
            <person name="Cheng Z."/>
            <person name="Zhang S."/>
            <person name="Wu J."/>
            <person name="Yang Y."/>
            <person name="Kang H."/>
            <person name="Li M."/>
            <person name="Liang H."/>
            <person name="Ren X."/>
            <person name="Shi Z."/>
            <person name="Wen M."/>
            <person name="Jian M."/>
            <person name="Yang H."/>
            <person name="Zhang G."/>
            <person name="Yang Z."/>
            <person name="Chen R."/>
            <person name="Liu S."/>
            <person name="Li J."/>
            <person name="Ma L."/>
            <person name="Liu H."/>
            <person name="Zhou Y."/>
            <person name="Zhao J."/>
            <person name="Fang X."/>
            <person name="Li G."/>
            <person name="Fang L."/>
            <person name="Li Y."/>
            <person name="Liu D."/>
            <person name="Zheng H."/>
            <person name="Zhang Y."/>
            <person name="Qin N."/>
            <person name="Li Z."/>
            <person name="Yang G."/>
            <person name="Yang S."/>
            <person name="Bolund L."/>
            <person name="Kristiansen K."/>
            <person name="Zheng H."/>
            <person name="Li S."/>
            <person name="Zhang X."/>
            <person name="Yang H."/>
            <person name="Wang J."/>
            <person name="Sun R."/>
            <person name="Zhang B."/>
            <person name="Jiang S."/>
            <person name="Wang J."/>
            <person name="Du Y."/>
            <person name="Li S."/>
        </authorList>
    </citation>
    <scope>NUCLEOTIDE SEQUENCE [LARGE SCALE GENOMIC DNA]</scope>
    <source>
        <strain evidence="2">cv. 9930</strain>
    </source>
</reference>
<reference evidence="1 2" key="2">
    <citation type="journal article" date="2009" name="PLoS ONE">
        <title>An integrated genetic and cytogenetic map of the cucumber genome.</title>
        <authorList>
            <person name="Ren Y."/>
            <person name="Zhang Z."/>
            <person name="Liu J."/>
            <person name="Staub J.E."/>
            <person name="Han Y."/>
            <person name="Cheng Z."/>
            <person name="Li X."/>
            <person name="Lu J."/>
            <person name="Miao H."/>
            <person name="Kang H."/>
            <person name="Xie B."/>
            <person name="Gu X."/>
            <person name="Wang X."/>
            <person name="Du Y."/>
            <person name="Jin W."/>
            <person name="Huang S."/>
        </authorList>
    </citation>
    <scope>NUCLEOTIDE SEQUENCE [LARGE SCALE GENOMIC DNA]</scope>
    <source>
        <strain evidence="2">cv. 9930</strain>
    </source>
</reference>
<protein>
    <submittedName>
        <fullName evidence="1">Uncharacterized protein</fullName>
    </submittedName>
</protein>
<reference evidence="1 2" key="3">
    <citation type="journal article" date="2010" name="BMC Genomics">
        <title>Transcriptome sequencing and comparative analysis of cucumber flowers with different sex types.</title>
        <authorList>
            <person name="Guo S."/>
            <person name="Zheng Y."/>
            <person name="Joung J.G."/>
            <person name="Liu S."/>
            <person name="Zhang Z."/>
            <person name="Crasta O.R."/>
            <person name="Sobral B.W."/>
            <person name="Xu Y."/>
            <person name="Huang S."/>
            <person name="Fei Z."/>
        </authorList>
    </citation>
    <scope>NUCLEOTIDE SEQUENCE [LARGE SCALE GENOMIC DNA]</scope>
    <source>
        <strain evidence="2">cv. 9930</strain>
    </source>
</reference>